<dbReference type="RefSeq" id="WP_272004523.1">
    <property type="nucleotide sequence ID" value="NZ_JAQNDN010000019.1"/>
</dbReference>
<gene>
    <name evidence="6" type="ORF">POL58_33010</name>
</gene>
<dbReference type="EMBL" id="JAQNDN010000019">
    <property type="protein sequence ID" value="MDC0672618.1"/>
    <property type="molecule type" value="Genomic_DNA"/>
</dbReference>
<comment type="caution">
    <text evidence="6">The sequence shown here is derived from an EMBL/GenBank/DDBJ whole genome shotgun (WGS) entry which is preliminary data.</text>
</comment>
<dbReference type="InterPro" id="IPR011936">
    <property type="entry name" value="Myxo_disulph_rpt"/>
</dbReference>
<protein>
    <submittedName>
        <fullName evidence="6">DUF4215 domain-containing protein</fullName>
    </submittedName>
</protein>
<evidence type="ECO:0000256" key="3">
    <source>
        <dbReference type="ARBA" id="ARBA00023157"/>
    </source>
</evidence>
<keyword evidence="7" id="KW-1185">Reference proteome</keyword>
<evidence type="ECO:0000313" key="7">
    <source>
        <dbReference type="Proteomes" id="UP001217838"/>
    </source>
</evidence>
<dbReference type="Pfam" id="PF13948">
    <property type="entry name" value="DUF4215"/>
    <property type="match status" value="1"/>
</dbReference>
<keyword evidence="1 5" id="KW-0732">Signal</keyword>
<dbReference type="NCBIfam" id="TIGR02232">
    <property type="entry name" value="myxo_disulf_rpt"/>
    <property type="match status" value="1"/>
</dbReference>
<evidence type="ECO:0000256" key="4">
    <source>
        <dbReference type="SAM" id="MobiDB-lite"/>
    </source>
</evidence>
<feature type="compositionally biased region" description="Low complexity" evidence="4">
    <location>
        <begin position="26"/>
        <end position="70"/>
    </location>
</feature>
<evidence type="ECO:0000256" key="5">
    <source>
        <dbReference type="SAM" id="SignalP"/>
    </source>
</evidence>
<reference evidence="6 7" key="1">
    <citation type="submission" date="2022-11" db="EMBL/GenBank/DDBJ databases">
        <title>Minimal conservation of predation-associated metabolite biosynthetic gene clusters underscores biosynthetic potential of Myxococcota including descriptions for ten novel species: Archangium lansinium sp. nov., Myxococcus landrumus sp. nov., Nannocystis bai.</title>
        <authorList>
            <person name="Ahearne A."/>
            <person name="Stevens C."/>
            <person name="Dowd S."/>
        </authorList>
    </citation>
    <scope>NUCLEOTIDE SEQUENCE [LARGE SCALE GENOMIC DNA]</scope>
    <source>
        <strain evidence="6 7">NCELM</strain>
    </source>
</reference>
<accession>A0ABT5BFY1</accession>
<evidence type="ECO:0000256" key="1">
    <source>
        <dbReference type="ARBA" id="ARBA00022729"/>
    </source>
</evidence>
<feature type="region of interest" description="Disordered" evidence="4">
    <location>
        <begin position="22"/>
        <end position="74"/>
    </location>
</feature>
<keyword evidence="2" id="KW-0677">Repeat</keyword>
<feature type="signal peptide" evidence="5">
    <location>
        <begin position="1"/>
        <end position="16"/>
    </location>
</feature>
<sequence>MVSRLLGCFFALTACAGPEAQHGVSHHASSTTSDSTSSGEASSTSGEGVPSTSSLSGESGGADSSSTGATGVCGDGIVEGLEECDDGNADPEDDCASCLRARWVFATSMLLSPELIGGLANCDACSRP</sequence>
<organism evidence="6 7">
    <name type="scientific">Nannocystis radixulma</name>
    <dbReference type="NCBI Taxonomy" id="2995305"/>
    <lineage>
        <taxon>Bacteria</taxon>
        <taxon>Pseudomonadati</taxon>
        <taxon>Myxococcota</taxon>
        <taxon>Polyangia</taxon>
        <taxon>Nannocystales</taxon>
        <taxon>Nannocystaceae</taxon>
        <taxon>Nannocystis</taxon>
    </lineage>
</organism>
<dbReference type="Proteomes" id="UP001217838">
    <property type="component" value="Unassembled WGS sequence"/>
</dbReference>
<evidence type="ECO:0000256" key="2">
    <source>
        <dbReference type="ARBA" id="ARBA00022737"/>
    </source>
</evidence>
<keyword evidence="3" id="KW-1015">Disulfide bond</keyword>
<name>A0ABT5BFY1_9BACT</name>
<proteinExistence type="predicted"/>
<evidence type="ECO:0000313" key="6">
    <source>
        <dbReference type="EMBL" id="MDC0672618.1"/>
    </source>
</evidence>
<feature type="chain" id="PRO_5046980332" evidence="5">
    <location>
        <begin position="17"/>
        <end position="128"/>
    </location>
</feature>
<dbReference type="PROSITE" id="PS51257">
    <property type="entry name" value="PROKAR_LIPOPROTEIN"/>
    <property type="match status" value="1"/>
</dbReference>